<organism evidence="1 2">
    <name type="scientific">Dictyocaulus viviparus</name>
    <name type="common">Bovine lungworm</name>
    <dbReference type="NCBI Taxonomy" id="29172"/>
    <lineage>
        <taxon>Eukaryota</taxon>
        <taxon>Metazoa</taxon>
        <taxon>Ecdysozoa</taxon>
        <taxon>Nematoda</taxon>
        <taxon>Chromadorea</taxon>
        <taxon>Rhabditida</taxon>
        <taxon>Rhabditina</taxon>
        <taxon>Rhabditomorpha</taxon>
        <taxon>Strongyloidea</taxon>
        <taxon>Metastrongylidae</taxon>
        <taxon>Dictyocaulus</taxon>
    </lineage>
</organism>
<evidence type="ECO:0000313" key="2">
    <source>
        <dbReference type="Proteomes" id="UP000053766"/>
    </source>
</evidence>
<dbReference type="EMBL" id="KN720952">
    <property type="protein sequence ID" value="KJH39748.1"/>
    <property type="molecule type" value="Genomic_DNA"/>
</dbReference>
<dbReference type="SUPFAM" id="SSF50814">
    <property type="entry name" value="Lipocalins"/>
    <property type="match status" value="1"/>
</dbReference>
<dbReference type="InterPro" id="IPR012674">
    <property type="entry name" value="Calycin"/>
</dbReference>
<reference evidence="1 2" key="1">
    <citation type="submission" date="2013-11" db="EMBL/GenBank/DDBJ databases">
        <title>Draft genome of the bovine lungworm Dictyocaulus viviparus.</title>
        <authorList>
            <person name="Mitreva M."/>
        </authorList>
    </citation>
    <scope>NUCLEOTIDE SEQUENCE [LARGE SCALE GENOMIC DNA]</scope>
    <source>
        <strain evidence="1 2">HannoverDv2000</strain>
    </source>
</reference>
<name>A0A0D8X5J8_DICVI</name>
<sequence>MGKMINSQFLMKSNPDGGYTYTTGDQDQNLQYSFKLDEPFVEIGYDGKKHNVI</sequence>
<dbReference type="Proteomes" id="UP000053766">
    <property type="component" value="Unassembled WGS sequence"/>
</dbReference>
<dbReference type="Gene3D" id="2.40.128.20">
    <property type="match status" value="1"/>
</dbReference>
<protein>
    <submittedName>
        <fullName evidence="1">Uncharacterized protein</fullName>
    </submittedName>
</protein>
<accession>A0A0D8X5J8</accession>
<reference evidence="2" key="2">
    <citation type="journal article" date="2016" name="Sci. Rep.">
        <title>Dictyocaulus viviparus genome, variome and transcriptome elucidate lungworm biology and support future intervention.</title>
        <authorList>
            <person name="McNulty S.N."/>
            <person name="Strube C."/>
            <person name="Rosa B.A."/>
            <person name="Martin J.C."/>
            <person name="Tyagi R."/>
            <person name="Choi Y.J."/>
            <person name="Wang Q."/>
            <person name="Hallsworth Pepin K."/>
            <person name="Zhang X."/>
            <person name="Ozersky P."/>
            <person name="Wilson R.K."/>
            <person name="Sternberg P.W."/>
            <person name="Gasser R.B."/>
            <person name="Mitreva M."/>
        </authorList>
    </citation>
    <scope>NUCLEOTIDE SEQUENCE [LARGE SCALE GENOMIC DNA]</scope>
    <source>
        <strain evidence="2">HannoverDv2000</strain>
    </source>
</reference>
<gene>
    <name evidence="1" type="ORF">DICVIV_14364</name>
</gene>
<dbReference type="AlphaFoldDB" id="A0A0D8X5J8"/>
<evidence type="ECO:0000313" key="1">
    <source>
        <dbReference type="EMBL" id="KJH39748.1"/>
    </source>
</evidence>
<keyword evidence="2" id="KW-1185">Reference proteome</keyword>
<proteinExistence type="predicted"/>